<gene>
    <name evidence="1" type="ORF">FA95DRAFT_255419</name>
</gene>
<reference evidence="1" key="1">
    <citation type="submission" date="2021-02" db="EMBL/GenBank/DDBJ databases">
        <authorList>
            <consortium name="DOE Joint Genome Institute"/>
            <person name="Ahrendt S."/>
            <person name="Looney B.P."/>
            <person name="Miyauchi S."/>
            <person name="Morin E."/>
            <person name="Drula E."/>
            <person name="Courty P.E."/>
            <person name="Chicoki N."/>
            <person name="Fauchery L."/>
            <person name="Kohler A."/>
            <person name="Kuo A."/>
            <person name="Labutti K."/>
            <person name="Pangilinan J."/>
            <person name="Lipzen A."/>
            <person name="Riley R."/>
            <person name="Andreopoulos W."/>
            <person name="He G."/>
            <person name="Johnson J."/>
            <person name="Barry K.W."/>
            <person name="Grigoriev I.V."/>
            <person name="Nagy L."/>
            <person name="Hibbett D."/>
            <person name="Henrissat B."/>
            <person name="Matheny P.B."/>
            <person name="Labbe J."/>
            <person name="Martin F."/>
        </authorList>
    </citation>
    <scope>NUCLEOTIDE SEQUENCE</scope>
    <source>
        <strain evidence="1">FP105234-sp</strain>
    </source>
</reference>
<proteinExistence type="predicted"/>
<organism evidence="1 2">
    <name type="scientific">Auriscalpium vulgare</name>
    <dbReference type="NCBI Taxonomy" id="40419"/>
    <lineage>
        <taxon>Eukaryota</taxon>
        <taxon>Fungi</taxon>
        <taxon>Dikarya</taxon>
        <taxon>Basidiomycota</taxon>
        <taxon>Agaricomycotina</taxon>
        <taxon>Agaricomycetes</taxon>
        <taxon>Russulales</taxon>
        <taxon>Auriscalpiaceae</taxon>
        <taxon>Auriscalpium</taxon>
    </lineage>
</organism>
<comment type="caution">
    <text evidence="1">The sequence shown here is derived from an EMBL/GenBank/DDBJ whole genome shotgun (WGS) entry which is preliminary data.</text>
</comment>
<accession>A0ACB8RK04</accession>
<dbReference type="Proteomes" id="UP000814033">
    <property type="component" value="Unassembled WGS sequence"/>
</dbReference>
<evidence type="ECO:0000313" key="2">
    <source>
        <dbReference type="Proteomes" id="UP000814033"/>
    </source>
</evidence>
<dbReference type="EMBL" id="MU275982">
    <property type="protein sequence ID" value="KAI0044458.1"/>
    <property type="molecule type" value="Genomic_DNA"/>
</dbReference>
<protein>
    <submittedName>
        <fullName evidence="1">Uncharacterized protein</fullName>
    </submittedName>
</protein>
<sequence>MLECAQNIGPAGLIGLGEYMLATRAHCNFIRYRYLSENCGTYYTVDCALLGLRRLRRAVAIQLPLASMARLVRARETSAAAAVGLLLVLGRAGDGYRDGAAPARWTLVS</sequence>
<evidence type="ECO:0000313" key="1">
    <source>
        <dbReference type="EMBL" id="KAI0044458.1"/>
    </source>
</evidence>
<reference evidence="1" key="2">
    <citation type="journal article" date="2022" name="New Phytol.">
        <title>Evolutionary transition to the ectomycorrhizal habit in the genomes of a hyperdiverse lineage of mushroom-forming fungi.</title>
        <authorList>
            <person name="Looney B."/>
            <person name="Miyauchi S."/>
            <person name="Morin E."/>
            <person name="Drula E."/>
            <person name="Courty P.E."/>
            <person name="Kohler A."/>
            <person name="Kuo A."/>
            <person name="LaButti K."/>
            <person name="Pangilinan J."/>
            <person name="Lipzen A."/>
            <person name="Riley R."/>
            <person name="Andreopoulos W."/>
            <person name="He G."/>
            <person name="Johnson J."/>
            <person name="Nolan M."/>
            <person name="Tritt A."/>
            <person name="Barry K.W."/>
            <person name="Grigoriev I.V."/>
            <person name="Nagy L.G."/>
            <person name="Hibbett D."/>
            <person name="Henrissat B."/>
            <person name="Matheny P.B."/>
            <person name="Labbe J."/>
            <person name="Martin F.M."/>
        </authorList>
    </citation>
    <scope>NUCLEOTIDE SEQUENCE</scope>
    <source>
        <strain evidence="1">FP105234-sp</strain>
    </source>
</reference>
<keyword evidence="2" id="KW-1185">Reference proteome</keyword>
<name>A0ACB8RK04_9AGAM</name>